<evidence type="ECO:0000259" key="1">
    <source>
        <dbReference type="SMART" id="SM00912"/>
    </source>
</evidence>
<dbReference type="InterPro" id="IPR008638">
    <property type="entry name" value="FhaB/CdiA-like_TPS"/>
</dbReference>
<proteinExistence type="predicted"/>
<organism evidence="2 3">
    <name type="scientific">Mojavia pulchra JT2-VF2</name>
    <dbReference type="NCBI Taxonomy" id="287848"/>
    <lineage>
        <taxon>Bacteria</taxon>
        <taxon>Bacillati</taxon>
        <taxon>Cyanobacteriota</taxon>
        <taxon>Cyanophyceae</taxon>
        <taxon>Nostocales</taxon>
        <taxon>Nostocaceae</taxon>
    </lineage>
</organism>
<evidence type="ECO:0000313" key="2">
    <source>
        <dbReference type="EMBL" id="MBW4561696.1"/>
    </source>
</evidence>
<dbReference type="InterPro" id="IPR011050">
    <property type="entry name" value="Pectin_lyase_fold/virulence"/>
</dbReference>
<comment type="caution">
    <text evidence="2">The sequence shown here is derived from an EMBL/GenBank/DDBJ whole genome shotgun (WGS) entry which is preliminary data.</text>
</comment>
<dbReference type="AlphaFoldDB" id="A0A951PZ36"/>
<reference evidence="2" key="1">
    <citation type="submission" date="2021-05" db="EMBL/GenBank/DDBJ databases">
        <authorList>
            <person name="Pietrasiak N."/>
            <person name="Ward R."/>
            <person name="Stajich J.E."/>
            <person name="Kurbessoian T."/>
        </authorList>
    </citation>
    <scope>NUCLEOTIDE SEQUENCE</scope>
    <source>
        <strain evidence="2">JT2-VF2</strain>
    </source>
</reference>
<gene>
    <name evidence="2" type="ORF">KME32_11175</name>
</gene>
<dbReference type="Gene3D" id="2.160.20.10">
    <property type="entry name" value="Single-stranded right-handed beta-helix, Pectin lyase-like"/>
    <property type="match status" value="3"/>
</dbReference>
<reference evidence="2" key="2">
    <citation type="journal article" date="2022" name="Microbiol. Resour. Announc.">
        <title>Metagenome Sequencing to Explore Phylogenomics of Terrestrial Cyanobacteria.</title>
        <authorList>
            <person name="Ward R.D."/>
            <person name="Stajich J.E."/>
            <person name="Johansen J.R."/>
            <person name="Huntemann M."/>
            <person name="Clum A."/>
            <person name="Foster B."/>
            <person name="Foster B."/>
            <person name="Roux S."/>
            <person name="Palaniappan K."/>
            <person name="Varghese N."/>
            <person name="Mukherjee S."/>
            <person name="Reddy T.B.K."/>
            <person name="Daum C."/>
            <person name="Copeland A."/>
            <person name="Chen I.A."/>
            <person name="Ivanova N.N."/>
            <person name="Kyrpides N.C."/>
            <person name="Shapiro N."/>
            <person name="Eloe-Fadrosh E.A."/>
            <person name="Pietrasiak N."/>
        </authorList>
    </citation>
    <scope>NUCLEOTIDE SEQUENCE</scope>
    <source>
        <strain evidence="2">JT2-VF2</strain>
    </source>
</reference>
<dbReference type="Pfam" id="PF05860">
    <property type="entry name" value="TPS"/>
    <property type="match status" value="1"/>
</dbReference>
<feature type="domain" description="Filamentous haemagglutinin FhaB/tRNA nuclease CdiA-like TPS" evidence="1">
    <location>
        <begin position="33"/>
        <end position="145"/>
    </location>
</feature>
<dbReference type="Proteomes" id="UP000715781">
    <property type="component" value="Unassembled WGS sequence"/>
</dbReference>
<dbReference type="EMBL" id="JAHHHN010000005">
    <property type="protein sequence ID" value="MBW4561696.1"/>
    <property type="molecule type" value="Genomic_DNA"/>
</dbReference>
<dbReference type="SUPFAM" id="SSF51126">
    <property type="entry name" value="Pectin lyase-like"/>
    <property type="match status" value="4"/>
</dbReference>
<protein>
    <submittedName>
        <fullName evidence="2">Filamentous hemagglutinin N-terminal domain-containing protein</fullName>
    </submittedName>
</protein>
<sequence>MSRVSMHQDWLLGIAIISTMIFSANRTQAQITPDTTLPHNSNVNLEDNIFNITGGTSAGSNLFHSFNNFSVPTGSTAFFQNSPNIQNILTRVTGGSISDIDGLIKANGTANLFLINPNGIVFGQNARLDVGGSFVASTASSLKFKDGYEFSATNPESAPLLTITAPVGLDMDNNPGEIKVTGTGHNIPLELITKEPRNAVDDSSVTGLEVQEGKTLALLGGKVSFEGGILKAPQGRIEIGSVGGSGSVNLVPVPEGWKLNYQDITNFENIQFSGKPLVNTTGKGGGSIVLVGRDITLTQESLLLGDTVGAGKGGGTTIIGDSISLNQSNISNYTFDSGEAGLIQLFANRYILLENQSSPRNHTTGIGKGGEIALEADSIIFKNQSGLGSNTYSEGNAGRINLRANSLLIEQGSGMATLSEEKGNAGEININVKDSFVIRKKSGLASNTSDTGNAGKISITANSLLLEEQAGIESIAKQGSMGDGGEIDIKTDSLTVKKSSSINTNSRGRGNAGKISITANSLLVQDFAEISSKTTGQSSKGNGGEIKIDTGSLTVQKYAGIKTNSSNTGNAGQVNVTAQSLLIQDFAEISSNTEQSSTGSAGNVTVNANSIVLHNDGALRVMSTGTGNAGILQITADNILLRNNSKISATAGTAQAGGDGGTINITANSLLIETRSGVNTGTHPRSSGNGGAIDINVKDFVIRKQSGVVSNTSGTGNAGKINITANSLLLEELVGISSNTSEPSSKGNGGEIKIDTGSLTIQNYAGIKTNSSNAGNAGQINVTAQSLLIQDFAEIGSNTEQDSTGSAGNVTVNADSIVLRNDGALRVISTGTGNAGILKITADKIRLDNKGLISASTTSGNGGDITIKETDLLLLRHNSQISATAGTAEAGGDGGNIDIDAKFIIAVPKENSDISANAYEGIGGNINITTQGLFGIGFRPQPTPHSDITVSSQFGINGNVNINTPDVDPSQGLVELASELGVPEPIQGCQASYQKSTSRFINTGRGGLPPNPYEALDNNEVWKDVQLPRQLADNSVDVRGSSKSIVEAQGWMINKNGNLELVAQIPNTTSENLCSWR</sequence>
<dbReference type="NCBIfam" id="TIGR01901">
    <property type="entry name" value="adhes_NPXG"/>
    <property type="match status" value="1"/>
</dbReference>
<dbReference type="SMART" id="SM00912">
    <property type="entry name" value="Haemagg_act"/>
    <property type="match status" value="1"/>
</dbReference>
<evidence type="ECO:0000313" key="3">
    <source>
        <dbReference type="Proteomes" id="UP000715781"/>
    </source>
</evidence>
<dbReference type="InterPro" id="IPR012334">
    <property type="entry name" value="Pectin_lyas_fold"/>
</dbReference>
<name>A0A951PZ36_9NOST</name>
<accession>A0A951PZ36</accession>